<dbReference type="GO" id="GO:0031490">
    <property type="term" value="F:chromatin DNA binding"/>
    <property type="evidence" value="ECO:0007669"/>
    <property type="project" value="TreeGrafter"/>
</dbReference>
<gene>
    <name evidence="1" type="ORF">SARC_15920</name>
</gene>
<dbReference type="GeneID" id="25916424"/>
<dbReference type="eggNOG" id="KOG3294">
    <property type="taxonomic scope" value="Eukaryota"/>
</dbReference>
<keyword evidence="2" id="KW-1185">Reference proteome</keyword>
<dbReference type="EMBL" id="KQ248579">
    <property type="protein sequence ID" value="KNC71540.1"/>
    <property type="molecule type" value="Genomic_DNA"/>
</dbReference>
<dbReference type="SUPFAM" id="SSF50729">
    <property type="entry name" value="PH domain-like"/>
    <property type="match status" value="1"/>
</dbReference>
<dbReference type="GO" id="GO:0003713">
    <property type="term" value="F:transcription coactivator activity"/>
    <property type="evidence" value="ECO:0007669"/>
    <property type="project" value="InterPro"/>
</dbReference>
<dbReference type="InterPro" id="IPR011993">
    <property type="entry name" value="PH-like_dom_sf"/>
</dbReference>
<reference evidence="1 2" key="1">
    <citation type="submission" date="2011-02" db="EMBL/GenBank/DDBJ databases">
        <title>The Genome Sequence of Sphaeroforma arctica JP610.</title>
        <authorList>
            <consortium name="The Broad Institute Genome Sequencing Platform"/>
            <person name="Russ C."/>
            <person name="Cuomo C."/>
            <person name="Young S.K."/>
            <person name="Zeng Q."/>
            <person name="Gargeya S."/>
            <person name="Alvarado L."/>
            <person name="Berlin A."/>
            <person name="Chapman S.B."/>
            <person name="Chen Z."/>
            <person name="Freedman E."/>
            <person name="Gellesch M."/>
            <person name="Goldberg J."/>
            <person name="Griggs A."/>
            <person name="Gujja S."/>
            <person name="Heilman E."/>
            <person name="Heiman D."/>
            <person name="Howarth C."/>
            <person name="Mehta T."/>
            <person name="Neiman D."/>
            <person name="Pearson M."/>
            <person name="Roberts A."/>
            <person name="Saif S."/>
            <person name="Shea T."/>
            <person name="Shenoy N."/>
            <person name="Sisk P."/>
            <person name="Stolte C."/>
            <person name="Sykes S."/>
            <person name="White J."/>
            <person name="Yandava C."/>
            <person name="Burger G."/>
            <person name="Gray M.W."/>
            <person name="Holland P.W.H."/>
            <person name="King N."/>
            <person name="Lang F.B.F."/>
            <person name="Roger A.J."/>
            <person name="Ruiz-Trillo I."/>
            <person name="Haas B."/>
            <person name="Nusbaum C."/>
            <person name="Birren B."/>
        </authorList>
    </citation>
    <scope>NUCLEOTIDE SEQUENCE [LARGE SCALE GENOMIC DNA]</scope>
    <source>
        <strain evidence="1 2">JP610</strain>
    </source>
</reference>
<dbReference type="Gene3D" id="2.30.29.30">
    <property type="entry name" value="Pleckstrin-homology domain (PH domain)/Phosphotyrosine-binding domain (PTB)"/>
    <property type="match status" value="1"/>
</dbReference>
<dbReference type="Proteomes" id="UP000054560">
    <property type="component" value="Unassembled WGS sequence"/>
</dbReference>
<dbReference type="InterPro" id="IPR044852">
    <property type="entry name" value="WBP2-like"/>
</dbReference>
<name>A0A0L0F4A0_9EUKA</name>
<protein>
    <recommendedName>
        <fullName evidence="3">GRAM domain-containing protein</fullName>
    </recommendedName>
</protein>
<evidence type="ECO:0000313" key="1">
    <source>
        <dbReference type="EMBL" id="KNC71540.1"/>
    </source>
</evidence>
<evidence type="ECO:0008006" key="3">
    <source>
        <dbReference type="Google" id="ProtNLM"/>
    </source>
</evidence>
<dbReference type="AlphaFoldDB" id="A0A0L0F4A0"/>
<organism evidence="1 2">
    <name type="scientific">Sphaeroforma arctica JP610</name>
    <dbReference type="NCBI Taxonomy" id="667725"/>
    <lineage>
        <taxon>Eukaryota</taxon>
        <taxon>Ichthyosporea</taxon>
        <taxon>Ichthyophonida</taxon>
        <taxon>Sphaeroforma</taxon>
    </lineage>
</organism>
<evidence type="ECO:0000313" key="2">
    <source>
        <dbReference type="Proteomes" id="UP000054560"/>
    </source>
</evidence>
<dbReference type="STRING" id="667725.A0A0L0F4A0"/>
<dbReference type="PANTHER" id="PTHR31606">
    <property type="entry name" value="WW DOMAIN BINDING PROTEIN 2, ISOFORM E"/>
    <property type="match status" value="1"/>
</dbReference>
<feature type="non-terminal residue" evidence="1">
    <location>
        <position position="1"/>
    </location>
</feature>
<dbReference type="OrthoDB" id="1259151at2759"/>
<proteinExistence type="predicted"/>
<dbReference type="PANTHER" id="PTHR31606:SF1">
    <property type="entry name" value="WW DOMAIN BINDING PROTEIN 2, ISOFORM E"/>
    <property type="match status" value="1"/>
</dbReference>
<accession>A0A0L0F4A0</accession>
<sequence length="130" mass="14481">VAYSQKDVKLTFKKAGKDFKDVDGIAYISSQRIVFAATNPKKFQTIDMPRRCIKDLNVEQPVFGSNYISLRLEPEVNGGLDRTEEVKMDFKAGGAINFAKAANVSFRQAAVFTMSSCKAIAKPIYFQLSE</sequence>
<dbReference type="GO" id="GO:0005634">
    <property type="term" value="C:nucleus"/>
    <property type="evidence" value="ECO:0007669"/>
    <property type="project" value="TreeGrafter"/>
</dbReference>
<dbReference type="RefSeq" id="XP_014145442.1">
    <property type="nucleotide sequence ID" value="XM_014289967.1"/>
</dbReference>
<dbReference type="CDD" id="cd13214">
    <property type="entry name" value="PH-GRAM_WBP2"/>
    <property type="match status" value="1"/>
</dbReference>